<name>A0A948TKI7_9BACT</name>
<proteinExistence type="predicted"/>
<dbReference type="InterPro" id="IPR018060">
    <property type="entry name" value="HTH_AraC"/>
</dbReference>
<evidence type="ECO:0000259" key="4">
    <source>
        <dbReference type="PROSITE" id="PS01124"/>
    </source>
</evidence>
<gene>
    <name evidence="5" type="ORF">H9928_00625</name>
</gene>
<dbReference type="EMBL" id="JAHLFJ010000005">
    <property type="protein sequence ID" value="MBU3855063.1"/>
    <property type="molecule type" value="Genomic_DNA"/>
</dbReference>
<organism evidence="5 6">
    <name type="scientific">Candidatus Phocaeicola excrementipullorum</name>
    <dbReference type="NCBI Taxonomy" id="2838731"/>
    <lineage>
        <taxon>Bacteria</taxon>
        <taxon>Pseudomonadati</taxon>
        <taxon>Bacteroidota</taxon>
        <taxon>Bacteroidia</taxon>
        <taxon>Bacteroidales</taxon>
        <taxon>Bacteroidaceae</taxon>
        <taxon>Phocaeicola</taxon>
    </lineage>
</organism>
<dbReference type="Pfam" id="PF22200">
    <property type="entry name" value="ExsA_N"/>
    <property type="match status" value="1"/>
</dbReference>
<dbReference type="GO" id="GO:0003700">
    <property type="term" value="F:DNA-binding transcription factor activity"/>
    <property type="evidence" value="ECO:0007669"/>
    <property type="project" value="InterPro"/>
</dbReference>
<protein>
    <submittedName>
        <fullName evidence="5">AraC family transcriptional regulator</fullName>
    </submittedName>
</protein>
<dbReference type="PANTHER" id="PTHR43280:SF2">
    <property type="entry name" value="HTH-TYPE TRANSCRIPTIONAL REGULATOR EXSA"/>
    <property type="match status" value="1"/>
</dbReference>
<keyword evidence="2" id="KW-0238">DNA-binding</keyword>
<dbReference type="InterPro" id="IPR009057">
    <property type="entry name" value="Homeodomain-like_sf"/>
</dbReference>
<feature type="domain" description="HTH araC/xylS-type" evidence="4">
    <location>
        <begin position="176"/>
        <end position="274"/>
    </location>
</feature>
<evidence type="ECO:0000313" key="5">
    <source>
        <dbReference type="EMBL" id="MBU3855063.1"/>
    </source>
</evidence>
<comment type="caution">
    <text evidence="5">The sequence shown here is derived from an EMBL/GenBank/DDBJ whole genome shotgun (WGS) entry which is preliminary data.</text>
</comment>
<reference evidence="5" key="2">
    <citation type="submission" date="2021-04" db="EMBL/GenBank/DDBJ databases">
        <authorList>
            <person name="Gilroy R."/>
        </authorList>
    </citation>
    <scope>NUCLEOTIDE SEQUENCE</scope>
    <source>
        <strain evidence="5">8470</strain>
    </source>
</reference>
<evidence type="ECO:0000256" key="2">
    <source>
        <dbReference type="ARBA" id="ARBA00023125"/>
    </source>
</evidence>
<dbReference type="Gene3D" id="1.10.10.60">
    <property type="entry name" value="Homeodomain-like"/>
    <property type="match status" value="2"/>
</dbReference>
<dbReference type="GO" id="GO:0043565">
    <property type="term" value="F:sequence-specific DNA binding"/>
    <property type="evidence" value="ECO:0007669"/>
    <property type="project" value="InterPro"/>
</dbReference>
<dbReference type="InterPro" id="IPR054015">
    <property type="entry name" value="ExsA-like_N"/>
</dbReference>
<dbReference type="AlphaFoldDB" id="A0A948TKI7"/>
<dbReference type="Proteomes" id="UP000784286">
    <property type="component" value="Unassembled WGS sequence"/>
</dbReference>
<dbReference type="Pfam" id="PF12833">
    <property type="entry name" value="HTH_18"/>
    <property type="match status" value="1"/>
</dbReference>
<reference evidence="5" key="1">
    <citation type="journal article" date="2021" name="PeerJ">
        <title>Extensive microbial diversity within the chicken gut microbiome revealed by metagenomics and culture.</title>
        <authorList>
            <person name="Gilroy R."/>
            <person name="Ravi A."/>
            <person name="Getino M."/>
            <person name="Pursley I."/>
            <person name="Horton D.L."/>
            <person name="Alikhan N.F."/>
            <person name="Baker D."/>
            <person name="Gharbi K."/>
            <person name="Hall N."/>
            <person name="Watson M."/>
            <person name="Adriaenssens E.M."/>
            <person name="Foster-Nyarko E."/>
            <person name="Jarju S."/>
            <person name="Secka A."/>
            <person name="Antonio M."/>
            <person name="Oren A."/>
            <person name="Chaudhuri R.R."/>
            <person name="La Ragione R."/>
            <person name="Hildebrand F."/>
            <person name="Pallen M.J."/>
        </authorList>
    </citation>
    <scope>NUCLEOTIDE SEQUENCE</scope>
    <source>
        <strain evidence="5">8470</strain>
    </source>
</reference>
<dbReference type="PANTHER" id="PTHR43280">
    <property type="entry name" value="ARAC-FAMILY TRANSCRIPTIONAL REGULATOR"/>
    <property type="match status" value="1"/>
</dbReference>
<evidence type="ECO:0000256" key="3">
    <source>
        <dbReference type="ARBA" id="ARBA00023163"/>
    </source>
</evidence>
<sequence length="279" mass="32419">MKGVNTLRYSDIFLAMYFDNGRSCLHRNHSHVLVYMYSGELEIKERGQTTKLHKGDCAFIRKDFSVQLIKQGYKGEQFKAIFLMFTTRFLRNFYSRLNKNNLPENARRNEISLYKLPSNRPDIASLFESMTPYLDSGIQPTDEVLNLKMTEGMYVLLNTDQNLYASLFDFADPWKIDIMDFMEQNYMNDLSLEEMANYTGRSLATFKRDFKKVSSLTPQKWIVHRRLEAAYALIQSGKQNISDICFHVGFKNLSHFSKAYKSMYGCSPTNSLQSAGIHL</sequence>
<keyword evidence="1" id="KW-0805">Transcription regulation</keyword>
<dbReference type="SUPFAM" id="SSF46689">
    <property type="entry name" value="Homeodomain-like"/>
    <property type="match status" value="2"/>
</dbReference>
<evidence type="ECO:0000313" key="6">
    <source>
        <dbReference type="Proteomes" id="UP000784286"/>
    </source>
</evidence>
<keyword evidence="3" id="KW-0804">Transcription</keyword>
<dbReference type="PROSITE" id="PS01124">
    <property type="entry name" value="HTH_ARAC_FAMILY_2"/>
    <property type="match status" value="1"/>
</dbReference>
<dbReference type="InterPro" id="IPR011051">
    <property type="entry name" value="RmlC_Cupin_sf"/>
</dbReference>
<evidence type="ECO:0000256" key="1">
    <source>
        <dbReference type="ARBA" id="ARBA00023015"/>
    </source>
</evidence>
<dbReference type="SMART" id="SM00342">
    <property type="entry name" value="HTH_ARAC"/>
    <property type="match status" value="1"/>
</dbReference>
<dbReference type="SUPFAM" id="SSF51182">
    <property type="entry name" value="RmlC-like cupins"/>
    <property type="match status" value="1"/>
</dbReference>
<accession>A0A948TKI7</accession>